<protein>
    <submittedName>
        <fullName evidence="3">CPBP family intramembrane metalloprotease</fullName>
    </submittedName>
</protein>
<keyword evidence="1" id="KW-0472">Membrane</keyword>
<dbReference type="GO" id="GO:0004175">
    <property type="term" value="F:endopeptidase activity"/>
    <property type="evidence" value="ECO:0007669"/>
    <property type="project" value="UniProtKB-ARBA"/>
</dbReference>
<comment type="caution">
    <text evidence="3">The sequence shown here is derived from an EMBL/GenBank/DDBJ whole genome shotgun (WGS) entry which is preliminary data.</text>
</comment>
<feature type="transmembrane region" description="Helical" evidence="1">
    <location>
        <begin position="210"/>
        <end position="231"/>
    </location>
</feature>
<keyword evidence="3" id="KW-0378">Hydrolase</keyword>
<dbReference type="AlphaFoldDB" id="A0A848L9W3"/>
<gene>
    <name evidence="3" type="ORF">HH308_24415</name>
</gene>
<dbReference type="Proteomes" id="UP000550729">
    <property type="component" value="Unassembled WGS sequence"/>
</dbReference>
<dbReference type="Pfam" id="PF02517">
    <property type="entry name" value="Rce1-like"/>
    <property type="match status" value="1"/>
</dbReference>
<feature type="transmembrane region" description="Helical" evidence="1">
    <location>
        <begin position="119"/>
        <end position="139"/>
    </location>
</feature>
<proteinExistence type="predicted"/>
<feature type="transmembrane region" description="Helical" evidence="1">
    <location>
        <begin position="26"/>
        <end position="47"/>
    </location>
</feature>
<keyword evidence="3" id="KW-0645">Protease</keyword>
<evidence type="ECO:0000313" key="4">
    <source>
        <dbReference type="Proteomes" id="UP000550729"/>
    </source>
</evidence>
<dbReference type="GO" id="GO:0008237">
    <property type="term" value="F:metallopeptidase activity"/>
    <property type="evidence" value="ECO:0007669"/>
    <property type="project" value="UniProtKB-KW"/>
</dbReference>
<evidence type="ECO:0000259" key="2">
    <source>
        <dbReference type="Pfam" id="PF02517"/>
    </source>
</evidence>
<dbReference type="GO" id="GO:0006508">
    <property type="term" value="P:proteolysis"/>
    <property type="evidence" value="ECO:0007669"/>
    <property type="project" value="UniProtKB-KW"/>
</dbReference>
<keyword evidence="1" id="KW-0812">Transmembrane</keyword>
<organism evidence="3 4">
    <name type="scientific">Gordonia asplenii</name>
    <dbReference type="NCBI Taxonomy" id="2725283"/>
    <lineage>
        <taxon>Bacteria</taxon>
        <taxon>Bacillati</taxon>
        <taxon>Actinomycetota</taxon>
        <taxon>Actinomycetes</taxon>
        <taxon>Mycobacteriales</taxon>
        <taxon>Gordoniaceae</taxon>
        <taxon>Gordonia</taxon>
    </lineage>
</organism>
<keyword evidence="4" id="KW-1185">Reference proteome</keyword>
<feature type="transmembrane region" description="Helical" evidence="1">
    <location>
        <begin position="237"/>
        <end position="258"/>
    </location>
</feature>
<feature type="domain" description="CAAX prenyl protease 2/Lysostaphin resistance protein A-like" evidence="2">
    <location>
        <begin position="157"/>
        <end position="250"/>
    </location>
</feature>
<dbReference type="InterPro" id="IPR003675">
    <property type="entry name" value="Rce1/LyrA-like_dom"/>
</dbReference>
<reference evidence="3 4" key="1">
    <citation type="submission" date="2020-04" db="EMBL/GenBank/DDBJ databases">
        <title>Gordonia sp. nov. TBRC 11910.</title>
        <authorList>
            <person name="Suriyachadkun C."/>
        </authorList>
    </citation>
    <scope>NUCLEOTIDE SEQUENCE [LARGE SCALE GENOMIC DNA]</scope>
    <source>
        <strain evidence="3 4">TBRC 11910</strain>
    </source>
</reference>
<keyword evidence="3" id="KW-0482">Metalloprotease</keyword>
<feature type="transmembrane region" description="Helical" evidence="1">
    <location>
        <begin position="159"/>
        <end position="184"/>
    </location>
</feature>
<evidence type="ECO:0000256" key="1">
    <source>
        <dbReference type="SAM" id="Phobius"/>
    </source>
</evidence>
<keyword evidence="1" id="KW-1133">Transmembrane helix</keyword>
<dbReference type="EMBL" id="JABBNB010000034">
    <property type="protein sequence ID" value="NMO04368.1"/>
    <property type="molecule type" value="Genomic_DNA"/>
</dbReference>
<sequence length="266" mass="28135">MLRALLVPPPQTTVDVVRDPTQRRGLVIELVIVGILTFGFSAVYAILSLIEAQLGAGIAHTTVALNPTRSTNGAIDFTRQVMSAIRLGAIASLGIYLLWRSGIRLNRVGLARRPAGADVPPGLILAAVIGLPGIGLLALSRLLGINAQLIASPTDGPWWQLPVLILIAIGNAVAEEVVVVAYFITRLRQLGAGENSALAASAVLRGGYHLYQGVGAGVGNLLMGLIFGRYFQRTDRTWPLVIAHATIDVVAFVGYALLADHLGFLK</sequence>
<evidence type="ECO:0000313" key="3">
    <source>
        <dbReference type="EMBL" id="NMO04368.1"/>
    </source>
</evidence>
<dbReference type="GO" id="GO:0080120">
    <property type="term" value="P:CAAX-box protein maturation"/>
    <property type="evidence" value="ECO:0007669"/>
    <property type="project" value="UniProtKB-ARBA"/>
</dbReference>
<accession>A0A848L9W3</accession>
<name>A0A848L9W3_9ACTN</name>
<feature type="transmembrane region" description="Helical" evidence="1">
    <location>
        <begin position="81"/>
        <end position="99"/>
    </location>
</feature>